<feature type="region of interest" description="Disordered" evidence="1">
    <location>
        <begin position="343"/>
        <end position="377"/>
    </location>
</feature>
<sequence length="377" mass="42211">MGRSSSDARSRDKPSRSFSHDKNDKSFARVPRSSISQHLKPASPPKTNPWTTRRSSTAISPDWPSITPDFASISNPRNKEDAGPPKEEKATKQDPDNSCSAGDQGPHTTPTPEKAQKKEYAPRAGKSLWLRPFGADVFVRVGSRIFEVHRSIIEPQSTFFQQNLPPRECSNVHDPIDMQLESHPEAVANTLRFMYTKTLDLCEYDRQNPRDLIHVPRSVLLYMAAMDLGVEAMKTEILQVLRRTAEDLALYYQAKLLAQTMDQQEVMDGTLHLHNALEAAYAPEHREDALPLRLALCQLLDTMLPFLIQYPANIALFSSSVWKTYAAEISVDLLAARNLKTQVATTSEKGHDNEDKESRSGEVTSPCIESDDPPFVG</sequence>
<accession>A0A9P7QIH8</accession>
<dbReference type="EMBL" id="SRRH01000179">
    <property type="protein sequence ID" value="KAG6296047.1"/>
    <property type="molecule type" value="Genomic_DNA"/>
</dbReference>
<feature type="compositionally biased region" description="Polar residues" evidence="1">
    <location>
        <begin position="96"/>
        <end position="111"/>
    </location>
</feature>
<dbReference type="Proteomes" id="UP000707071">
    <property type="component" value="Unassembled WGS sequence"/>
</dbReference>
<proteinExistence type="predicted"/>
<feature type="compositionally biased region" description="Basic and acidic residues" evidence="1">
    <location>
        <begin position="1"/>
        <end position="27"/>
    </location>
</feature>
<organism evidence="3 4">
    <name type="scientific">Claviceps aff. purpurea</name>
    <dbReference type="NCBI Taxonomy" id="1967640"/>
    <lineage>
        <taxon>Eukaryota</taxon>
        <taxon>Fungi</taxon>
        <taxon>Dikarya</taxon>
        <taxon>Ascomycota</taxon>
        <taxon>Pezizomycotina</taxon>
        <taxon>Sordariomycetes</taxon>
        <taxon>Hypocreomycetidae</taxon>
        <taxon>Hypocreales</taxon>
        <taxon>Clavicipitaceae</taxon>
        <taxon>Claviceps</taxon>
    </lineage>
</organism>
<dbReference type="AlphaFoldDB" id="A0A9P7QIH8"/>
<evidence type="ECO:0000313" key="4">
    <source>
        <dbReference type="Proteomes" id="UP000707071"/>
    </source>
</evidence>
<dbReference type="InterPro" id="IPR000210">
    <property type="entry name" value="BTB/POZ_dom"/>
</dbReference>
<dbReference type="Pfam" id="PF00651">
    <property type="entry name" value="BTB"/>
    <property type="match status" value="1"/>
</dbReference>
<evidence type="ECO:0000313" key="3">
    <source>
        <dbReference type="EMBL" id="KAG6296047.1"/>
    </source>
</evidence>
<dbReference type="InterPro" id="IPR011333">
    <property type="entry name" value="SKP1/BTB/POZ_sf"/>
</dbReference>
<dbReference type="PROSITE" id="PS50097">
    <property type="entry name" value="BTB"/>
    <property type="match status" value="1"/>
</dbReference>
<reference evidence="3 4" key="1">
    <citation type="journal article" date="2020" name="bioRxiv">
        <title>Whole genome comparisons of ergot fungi reveals the divergence and evolution of species within the genus Claviceps are the result of varying mechanisms driving genome evolution and host range expansion.</title>
        <authorList>
            <person name="Wyka S.A."/>
            <person name="Mondo S.J."/>
            <person name="Liu M."/>
            <person name="Dettman J."/>
            <person name="Nalam V."/>
            <person name="Broders K.D."/>
        </authorList>
    </citation>
    <scope>NUCLEOTIDE SEQUENCE [LARGE SCALE GENOMIC DNA]</scope>
    <source>
        <strain evidence="3 4">Clav52</strain>
    </source>
</reference>
<feature type="compositionally biased region" description="Basic and acidic residues" evidence="1">
    <location>
        <begin position="77"/>
        <end position="95"/>
    </location>
</feature>
<feature type="compositionally biased region" description="Basic and acidic residues" evidence="1">
    <location>
        <begin position="348"/>
        <end position="360"/>
    </location>
</feature>
<dbReference type="SUPFAM" id="SSF54695">
    <property type="entry name" value="POZ domain"/>
    <property type="match status" value="1"/>
</dbReference>
<comment type="caution">
    <text evidence="3">The sequence shown here is derived from an EMBL/GenBank/DDBJ whole genome shotgun (WGS) entry which is preliminary data.</text>
</comment>
<evidence type="ECO:0000259" key="2">
    <source>
        <dbReference type="PROSITE" id="PS50097"/>
    </source>
</evidence>
<feature type="domain" description="BTB" evidence="2">
    <location>
        <begin position="135"/>
        <end position="203"/>
    </location>
</feature>
<dbReference type="Gene3D" id="3.30.710.10">
    <property type="entry name" value="Potassium Channel Kv1.1, Chain A"/>
    <property type="match status" value="1"/>
</dbReference>
<keyword evidence="4" id="KW-1185">Reference proteome</keyword>
<evidence type="ECO:0000256" key="1">
    <source>
        <dbReference type="SAM" id="MobiDB-lite"/>
    </source>
</evidence>
<protein>
    <recommendedName>
        <fullName evidence="2">BTB domain-containing protein</fullName>
    </recommendedName>
</protein>
<feature type="compositionally biased region" description="Polar residues" evidence="1">
    <location>
        <begin position="48"/>
        <end position="59"/>
    </location>
</feature>
<name>A0A9P7QIH8_9HYPO</name>
<gene>
    <name evidence="3" type="ORF">E4U09_001897</name>
</gene>
<feature type="region of interest" description="Disordered" evidence="1">
    <location>
        <begin position="1"/>
        <end position="120"/>
    </location>
</feature>